<reference evidence="3 4" key="1">
    <citation type="submission" date="2016-10" db="EMBL/GenBank/DDBJ databases">
        <authorList>
            <person name="de Groot N.N."/>
        </authorList>
    </citation>
    <scope>NUCLEOTIDE SEQUENCE [LARGE SCALE GENOMIC DNA]</scope>
    <source>
        <strain evidence="3 4">NE2</strain>
    </source>
</reference>
<evidence type="ECO:0000259" key="2">
    <source>
        <dbReference type="Pfam" id="PF23127"/>
    </source>
</evidence>
<feature type="transmembrane region" description="Helical" evidence="1">
    <location>
        <begin position="14"/>
        <end position="36"/>
    </location>
</feature>
<proteinExistence type="predicted"/>
<evidence type="ECO:0000313" key="3">
    <source>
        <dbReference type="EMBL" id="SFK80763.1"/>
    </source>
</evidence>
<sequence length="400" mass="43598">MAARDSRLLGAEEYTGYSLIIIAAGLGVGGWELWYFHHGEISAIIMHVSHWQMIFIHSFTGRFDAADRQVLAANPDRVTFPQIVHLTREIGRFFLLPAMGFVFLQAALCVWRAAPARYARKLDLDGLIKEQAKSFRAGAAFVDRRLASVDVRKGEPRPADAALHVNEWIAAWAIEKNAFSERNAREELARQLGDPWRGALRAKPHVRCILAVIALHHAQKRAEAVRLLGDLSQSLAARQGEPAAGPDAPLHFPGGAVSTADDVLKQIDIAAPVTQIIGRHFFTTPGLMSALTAARLKGGVLAPGQFPFLKLVDRRLWYALHSLGFEAEGRSSHPHPAQRIEAIGARDHWTAERIAGAPLPAPAIDCAVAVIAAATPQEAQTGCTSKCSIIPISSCSTRWQ</sequence>
<dbReference type="RefSeq" id="WP_175492676.1">
    <property type="nucleotide sequence ID" value="NZ_FOSN01000023.1"/>
</dbReference>
<gene>
    <name evidence="3" type="ORF">SAMN05444581_1231</name>
</gene>
<evidence type="ECO:0000256" key="1">
    <source>
        <dbReference type="SAM" id="Phobius"/>
    </source>
</evidence>
<keyword evidence="1" id="KW-1133">Transmembrane helix</keyword>
<keyword evidence="4" id="KW-1185">Reference proteome</keyword>
<dbReference type="AlphaFoldDB" id="A0A1I4CJ35"/>
<feature type="domain" description="DotM C-terminal cytoplasmic" evidence="2">
    <location>
        <begin position="183"/>
        <end position="372"/>
    </location>
</feature>
<accession>A0A1I4CJ35</accession>
<dbReference type="InterPro" id="IPR056464">
    <property type="entry name" value="DotM_C"/>
</dbReference>
<dbReference type="Proteomes" id="UP000198755">
    <property type="component" value="Unassembled WGS sequence"/>
</dbReference>
<protein>
    <submittedName>
        <fullName evidence="3">Intracellular multiplication protein IcmP</fullName>
    </submittedName>
</protein>
<keyword evidence="1" id="KW-0812">Transmembrane</keyword>
<dbReference type="STRING" id="1612308.SAMN05444581_1231"/>
<feature type="transmembrane region" description="Helical" evidence="1">
    <location>
        <begin position="93"/>
        <end position="114"/>
    </location>
</feature>
<keyword evidence="1" id="KW-0472">Membrane</keyword>
<evidence type="ECO:0000313" key="4">
    <source>
        <dbReference type="Proteomes" id="UP000198755"/>
    </source>
</evidence>
<dbReference type="EMBL" id="FOSN01000023">
    <property type="protein sequence ID" value="SFK80763.1"/>
    <property type="molecule type" value="Genomic_DNA"/>
</dbReference>
<organism evidence="3 4">
    <name type="scientific">Methylocapsa palsarum</name>
    <dbReference type="NCBI Taxonomy" id="1612308"/>
    <lineage>
        <taxon>Bacteria</taxon>
        <taxon>Pseudomonadati</taxon>
        <taxon>Pseudomonadota</taxon>
        <taxon>Alphaproteobacteria</taxon>
        <taxon>Hyphomicrobiales</taxon>
        <taxon>Beijerinckiaceae</taxon>
        <taxon>Methylocapsa</taxon>
    </lineage>
</organism>
<dbReference type="Pfam" id="PF23127">
    <property type="entry name" value="DotM_C"/>
    <property type="match status" value="1"/>
</dbReference>
<name>A0A1I4CJ35_9HYPH</name>